<dbReference type="SUPFAM" id="SSF48403">
    <property type="entry name" value="Ankyrin repeat"/>
    <property type="match status" value="1"/>
</dbReference>
<dbReference type="InterPro" id="IPR036770">
    <property type="entry name" value="Ankyrin_rpt-contain_sf"/>
</dbReference>
<name>A0AA88L163_ARTSF</name>
<dbReference type="GO" id="GO:0051721">
    <property type="term" value="F:protein phosphatase 2A binding"/>
    <property type="evidence" value="ECO:0007669"/>
    <property type="project" value="TreeGrafter"/>
</dbReference>
<protein>
    <recommendedName>
        <fullName evidence="4">Ankyrin repeat and LEM domain-containing protein 2</fullName>
    </recommendedName>
</protein>
<organism evidence="2 3">
    <name type="scientific">Artemia franciscana</name>
    <name type="common">Brine shrimp</name>
    <name type="synonym">Artemia sanfranciscana</name>
    <dbReference type="NCBI Taxonomy" id="6661"/>
    <lineage>
        <taxon>Eukaryota</taxon>
        <taxon>Metazoa</taxon>
        <taxon>Ecdysozoa</taxon>
        <taxon>Arthropoda</taxon>
        <taxon>Crustacea</taxon>
        <taxon>Branchiopoda</taxon>
        <taxon>Anostraca</taxon>
        <taxon>Artemiidae</taxon>
        <taxon>Artemia</taxon>
    </lineage>
</organism>
<evidence type="ECO:0008006" key="4">
    <source>
        <dbReference type="Google" id="ProtNLM"/>
    </source>
</evidence>
<feature type="compositionally biased region" description="Basic and acidic residues" evidence="1">
    <location>
        <begin position="374"/>
        <end position="383"/>
    </location>
</feature>
<dbReference type="AlphaFoldDB" id="A0AA88L163"/>
<feature type="region of interest" description="Disordered" evidence="1">
    <location>
        <begin position="363"/>
        <end position="400"/>
    </location>
</feature>
<evidence type="ECO:0000313" key="3">
    <source>
        <dbReference type="Proteomes" id="UP001187531"/>
    </source>
</evidence>
<dbReference type="Gene3D" id="1.25.40.20">
    <property type="entry name" value="Ankyrin repeat-containing domain"/>
    <property type="match status" value="1"/>
</dbReference>
<dbReference type="Pfam" id="PF00023">
    <property type="entry name" value="Ank"/>
    <property type="match status" value="1"/>
</dbReference>
<dbReference type="Proteomes" id="UP001187531">
    <property type="component" value="Unassembled WGS sequence"/>
</dbReference>
<dbReference type="InterPro" id="IPR002110">
    <property type="entry name" value="Ankyrin_rpt"/>
</dbReference>
<keyword evidence="3" id="KW-1185">Reference proteome</keyword>
<feature type="compositionally biased region" description="Polar residues" evidence="1">
    <location>
        <begin position="384"/>
        <end position="393"/>
    </location>
</feature>
<dbReference type="PANTHER" id="PTHR12349:SF4">
    <property type="entry name" value="ANKYRIN REPEAT AND LEM DOMAIN-CONTAINING PROTEIN 2"/>
    <property type="match status" value="1"/>
</dbReference>
<evidence type="ECO:0000313" key="2">
    <source>
        <dbReference type="EMBL" id="KAK2715063.1"/>
    </source>
</evidence>
<dbReference type="PANTHER" id="PTHR12349">
    <property type="entry name" value="ANKYRIN REPEAT AND LEM DOMAIN-CONTAINING PROTEIN 2"/>
    <property type="match status" value="1"/>
</dbReference>
<feature type="region of interest" description="Disordered" evidence="1">
    <location>
        <begin position="700"/>
        <end position="722"/>
    </location>
</feature>
<dbReference type="EMBL" id="JAVRJZ010000012">
    <property type="protein sequence ID" value="KAK2715063.1"/>
    <property type="molecule type" value="Genomic_DNA"/>
</dbReference>
<sequence>MPEFHGIAYPSDCIQLLKDKDSPVFVTESKKEALDICKKFKGSRFKTFPTLKEAEQFSQLGQDILDGVSKPAASGEKPSLFKSPTPQDIVKLRKAAEAGDTDYFVKCVWENPRYLISSGDTPVTTGGQKYNMLHFICKANQHSVGKALLKTITDLEFLKLYYPEEEEDGILQKRQRLLDYYLNTSDKTSHETPLHVASKFGSLECVDLLCSYIETDTKKLNKDGSTALEILCSRARADTPADVKKKMQKLLSERFYIPIIVSDDLTEQRGVGDLWSPDAAVCDKPSPLPTVLARSAVNKIPGITPLASPTGPYDEALSRTNVQSPLRSGGLKVVGYAGPTDRETAEILHKEWKTPPRVVSNRLLSDTLSTPVRRGSDPTRDSTDSVYSQSPQQFDGLLHHSTPVRQDYRGRSFSCLTPRNGLDPSSRITVLSENRLKDPERGLQAYGLELCSKRGVPFIEYWPFLNEYVNIRCEDGLDKLNEHLKRKRIESYKKRLDHKVLLEKLEKLSKEKDDEGNLDYNDNNDSAISDLCNRLGDMRLTSPMSPKDTAELPINSDSEIDEQISSLEGHVQKIFEIIMRNNHTDENDEGLVNLFNLVSEQFLRLSLEAKEHLKFSIIQIISQLGGNSISIKDKFLQEWSRLEPRHDGSGFKAFIESTQFGVSNTPESQTGHLGLVRHRLGFRNGHCSLPRSLFGERDENEKEEEDVFITPRSSPTSAVTPEEETDVFIQGDEPSKADFDVFQVLNGIPIDNKKYPYLFIWNHCLSQLVPTHDMFGSPSLRRPIASSLPPSPVSEPVGRFRNVARKLPMGISPLAKHP</sequence>
<evidence type="ECO:0000256" key="1">
    <source>
        <dbReference type="SAM" id="MobiDB-lite"/>
    </source>
</evidence>
<comment type="caution">
    <text evidence="2">The sequence shown here is derived from an EMBL/GenBank/DDBJ whole genome shotgun (WGS) entry which is preliminary data.</text>
</comment>
<dbReference type="GO" id="GO:0005783">
    <property type="term" value="C:endoplasmic reticulum"/>
    <property type="evidence" value="ECO:0007669"/>
    <property type="project" value="TreeGrafter"/>
</dbReference>
<gene>
    <name evidence="2" type="ORF">QYM36_009899</name>
</gene>
<reference evidence="2" key="1">
    <citation type="submission" date="2023-07" db="EMBL/GenBank/DDBJ databases">
        <title>Chromosome-level genome assembly of Artemia franciscana.</title>
        <authorList>
            <person name="Jo E."/>
        </authorList>
    </citation>
    <scope>NUCLEOTIDE SEQUENCE</scope>
    <source>
        <tissue evidence="2">Whole body</tissue>
    </source>
</reference>
<proteinExistence type="predicted"/>
<accession>A0AA88L163</accession>